<proteinExistence type="predicted"/>
<dbReference type="GO" id="GO:0016757">
    <property type="term" value="F:glycosyltransferase activity"/>
    <property type="evidence" value="ECO:0007669"/>
    <property type="project" value="TreeGrafter"/>
</dbReference>
<gene>
    <name evidence="2" type="ORF">EXY23_15305</name>
</gene>
<dbReference type="InterPro" id="IPR028098">
    <property type="entry name" value="Glyco_trans_4-like_N"/>
</dbReference>
<dbReference type="EMBL" id="SKBM01000014">
    <property type="protein sequence ID" value="TCZ59773.1"/>
    <property type="molecule type" value="Genomic_DNA"/>
</dbReference>
<evidence type="ECO:0000313" key="3">
    <source>
        <dbReference type="Proteomes" id="UP000295023"/>
    </source>
</evidence>
<dbReference type="SUPFAM" id="SSF53756">
    <property type="entry name" value="UDP-Glycosyltransferase/glycogen phosphorylase"/>
    <property type="match status" value="1"/>
</dbReference>
<evidence type="ECO:0000313" key="2">
    <source>
        <dbReference type="EMBL" id="TCZ59773.1"/>
    </source>
</evidence>
<feature type="domain" description="Glycosyltransferase subfamily 4-like N-terminal" evidence="1">
    <location>
        <begin position="14"/>
        <end position="164"/>
    </location>
</feature>
<comment type="caution">
    <text evidence="2">The sequence shown here is derived from an EMBL/GenBank/DDBJ whole genome shotgun (WGS) entry which is preliminary data.</text>
</comment>
<dbReference type="Pfam" id="PF13692">
    <property type="entry name" value="Glyco_trans_1_4"/>
    <property type="match status" value="1"/>
</dbReference>
<dbReference type="Gene3D" id="3.40.50.2000">
    <property type="entry name" value="Glycogen Phosphorylase B"/>
    <property type="match status" value="2"/>
</dbReference>
<sequence length="335" mass="37375">MRLLIASDAWHPQVNGVVRTLSTVATHLERDGDVVEVIGPDRFRTVPLPSYPDIRLSLWPGRRLARLVDAFRPDAVHIATEGPLGWAMRRICLRRGWPFTTSLHTKFPDYLQARTGLPPHLAWAVLRRFHAPAARTFAATRSLREELARRGFRHIGAWTRGVDLGQFRTVPRDAWQGLPRPVSLYVGRVAVEKNIEAFLRLDLPGSKVVVGDGPQRAELQRRHPGVHFAGWLQGEALSRAYAGADVFVFPSRTDTFGLVLLEAMACGTPVAAYPVTGPLDVVAPGTGALDRDLHRAVLGALACDREACRRHAETFSWEECTRSFRDQLVLLDRRA</sequence>
<dbReference type="AlphaFoldDB" id="A0A4R4DJB1"/>
<evidence type="ECO:0000259" key="1">
    <source>
        <dbReference type="Pfam" id="PF13439"/>
    </source>
</evidence>
<dbReference type="Proteomes" id="UP000295023">
    <property type="component" value="Unassembled WGS sequence"/>
</dbReference>
<keyword evidence="3" id="KW-1185">Reference proteome</keyword>
<dbReference type="PANTHER" id="PTHR45947:SF3">
    <property type="entry name" value="SULFOQUINOVOSYL TRANSFERASE SQD2"/>
    <property type="match status" value="1"/>
</dbReference>
<organism evidence="2 3">
    <name type="scientific">Roseicella aquatilis</name>
    <dbReference type="NCBI Taxonomy" id="2527868"/>
    <lineage>
        <taxon>Bacteria</taxon>
        <taxon>Pseudomonadati</taxon>
        <taxon>Pseudomonadota</taxon>
        <taxon>Alphaproteobacteria</taxon>
        <taxon>Acetobacterales</taxon>
        <taxon>Roseomonadaceae</taxon>
        <taxon>Roseicella</taxon>
    </lineage>
</organism>
<reference evidence="2 3" key="1">
    <citation type="submission" date="2019-03" db="EMBL/GenBank/DDBJ databases">
        <title>Paracraurococcus aquatilis NE82 genome sequence.</title>
        <authorList>
            <person name="Zhao Y."/>
            <person name="Du Z."/>
        </authorList>
    </citation>
    <scope>NUCLEOTIDE SEQUENCE [LARGE SCALE GENOMIC DNA]</scope>
    <source>
        <strain evidence="2 3">NE82</strain>
    </source>
</reference>
<protein>
    <submittedName>
        <fullName evidence="2">Glycosyltransferase family 1 protein</fullName>
    </submittedName>
</protein>
<dbReference type="InterPro" id="IPR050194">
    <property type="entry name" value="Glycosyltransferase_grp1"/>
</dbReference>
<dbReference type="OrthoDB" id="9802525at2"/>
<accession>A0A4R4DJB1</accession>
<keyword evidence="2" id="KW-0808">Transferase</keyword>
<dbReference type="CDD" id="cd03814">
    <property type="entry name" value="GT4-like"/>
    <property type="match status" value="1"/>
</dbReference>
<dbReference type="RefSeq" id="WP_132290965.1">
    <property type="nucleotide sequence ID" value="NZ_SKBM01000014.1"/>
</dbReference>
<dbReference type="PANTHER" id="PTHR45947">
    <property type="entry name" value="SULFOQUINOVOSYL TRANSFERASE SQD2"/>
    <property type="match status" value="1"/>
</dbReference>
<name>A0A4R4DJB1_9PROT</name>
<dbReference type="Pfam" id="PF13439">
    <property type="entry name" value="Glyco_transf_4"/>
    <property type="match status" value="1"/>
</dbReference>